<proteinExistence type="inferred from homology"/>
<keyword evidence="6 7" id="KW-0539">Nucleus</keyword>
<evidence type="ECO:0000256" key="5">
    <source>
        <dbReference type="ARBA" id="ARBA00023204"/>
    </source>
</evidence>
<accession>A0A061R5V0</accession>
<dbReference type="InterPro" id="IPR027786">
    <property type="entry name" value="Nse4/EID"/>
</dbReference>
<evidence type="ECO:0000256" key="4">
    <source>
        <dbReference type="ARBA" id="ARBA00023172"/>
    </source>
</evidence>
<gene>
    <name evidence="10" type="ORF">TSPGSL018_9089</name>
</gene>
<feature type="compositionally biased region" description="Basic residues" evidence="8">
    <location>
        <begin position="148"/>
        <end position="161"/>
    </location>
</feature>
<keyword evidence="5 7" id="KW-0234">DNA repair</keyword>
<dbReference type="InterPro" id="IPR014854">
    <property type="entry name" value="Nse4_C"/>
</dbReference>
<evidence type="ECO:0000256" key="7">
    <source>
        <dbReference type="RuleBase" id="RU365071"/>
    </source>
</evidence>
<dbReference type="GO" id="GO:0030915">
    <property type="term" value="C:Smc5-Smc6 complex"/>
    <property type="evidence" value="ECO:0007669"/>
    <property type="project" value="UniProtKB-UniRule"/>
</dbReference>
<comment type="subunit">
    <text evidence="7">Component of the SMC5-SMC6 complex.</text>
</comment>
<reference evidence="10" key="1">
    <citation type="submission" date="2014-05" db="EMBL/GenBank/DDBJ databases">
        <title>The transcriptome of the halophilic microalga Tetraselmis sp. GSL018 isolated from the Great Salt Lake, Utah.</title>
        <authorList>
            <person name="Jinkerson R.E."/>
            <person name="D'Adamo S."/>
            <person name="Posewitz M.C."/>
        </authorList>
    </citation>
    <scope>NUCLEOTIDE SEQUENCE</scope>
    <source>
        <strain evidence="10">GSL018</strain>
    </source>
</reference>
<comment type="similarity">
    <text evidence="2 7">Belongs to the NSE4 family.</text>
</comment>
<evidence type="ECO:0000256" key="2">
    <source>
        <dbReference type="ARBA" id="ARBA00008997"/>
    </source>
</evidence>
<dbReference type="EMBL" id="GBEZ01018117">
    <property type="protein sequence ID" value="JAC68287.1"/>
    <property type="molecule type" value="Transcribed_RNA"/>
</dbReference>
<feature type="region of interest" description="Disordered" evidence="8">
    <location>
        <begin position="140"/>
        <end position="162"/>
    </location>
</feature>
<organism evidence="10">
    <name type="scientific">Tetraselmis sp. GSL018</name>
    <dbReference type="NCBI Taxonomy" id="582737"/>
    <lineage>
        <taxon>Eukaryota</taxon>
        <taxon>Viridiplantae</taxon>
        <taxon>Chlorophyta</taxon>
        <taxon>core chlorophytes</taxon>
        <taxon>Chlorodendrophyceae</taxon>
        <taxon>Chlorodendrales</taxon>
        <taxon>Chlorodendraceae</taxon>
        <taxon>Tetraselmis</taxon>
    </lineage>
</organism>
<evidence type="ECO:0000259" key="9">
    <source>
        <dbReference type="Pfam" id="PF08743"/>
    </source>
</evidence>
<dbReference type="AlphaFoldDB" id="A0A061R5V0"/>
<keyword evidence="3 7" id="KW-0227">DNA damage</keyword>
<keyword evidence="4 7" id="KW-0233">DNA recombination</keyword>
<dbReference type="Pfam" id="PF08743">
    <property type="entry name" value="Nse4_C"/>
    <property type="match status" value="1"/>
</dbReference>
<dbReference type="PANTHER" id="PTHR16140">
    <property type="entry name" value="NON-STRUCTURAL MAINTENANCE OF CHROMOSOMES ELEMENT 4"/>
    <property type="match status" value="1"/>
</dbReference>
<evidence type="ECO:0000313" key="10">
    <source>
        <dbReference type="EMBL" id="JAC68287.1"/>
    </source>
</evidence>
<dbReference type="GO" id="GO:0006281">
    <property type="term" value="P:DNA repair"/>
    <property type="evidence" value="ECO:0007669"/>
    <property type="project" value="UniProtKB-UniRule"/>
</dbReference>
<evidence type="ECO:0000256" key="6">
    <source>
        <dbReference type="ARBA" id="ARBA00023242"/>
    </source>
</evidence>
<dbReference type="GO" id="GO:0005634">
    <property type="term" value="C:nucleus"/>
    <property type="evidence" value="ECO:0007669"/>
    <property type="project" value="UniProtKB-SubCell"/>
</dbReference>
<dbReference type="PANTHER" id="PTHR16140:SF0">
    <property type="entry name" value="NON-STRUCTURAL MAINTENANCE OF CHROMOSOMES ELEMENT 4"/>
    <property type="match status" value="1"/>
</dbReference>
<evidence type="ECO:0000256" key="3">
    <source>
        <dbReference type="ARBA" id="ARBA00022763"/>
    </source>
</evidence>
<comment type="subcellular location">
    <subcellularLocation>
        <location evidence="1 7">Nucleus</location>
    </subcellularLocation>
</comment>
<protein>
    <recommendedName>
        <fullName evidence="7">Non-structural maintenance of chromosomes element 4</fullName>
    </recommendedName>
</protein>
<sequence length="297" mass="33703">MPHESEQSRELRAQYRNLRRTAQDVAREVEGNEGANTLYECIEKANSLVDSVKKPREQAVDSSLFLELASSANRIASGLVQNNDRTVTPLTFVKKLRLQFAPGDEPPEMVESQPHLFNWERLGESFSKLFHCVPGVATMNGPMDTQPKQRKTVQRSRKRPLGKCINPDEVNNEAITEQEKQETDRIMKEMWGRMSWEQPVLLTRLVLNHQSFSQTVENLFSLSFLVKDQVAKLLPTPEGIAVLRTKRASAVDFSSGSAENMQFVIPLDMHLWRDLCRRVDPGTCVMSHRDQEPSAAG</sequence>
<comment type="function">
    <text evidence="7">Component of the SMC5-SMC6 complex, that promotes sister chromatid alignment after DNA damage and facilitates double-stranded DNA breaks (DSBs) repair via homologous recombination between sister chromatids.</text>
</comment>
<name>A0A061R5V0_9CHLO</name>
<dbReference type="GO" id="GO:0006310">
    <property type="term" value="P:DNA recombination"/>
    <property type="evidence" value="ECO:0007669"/>
    <property type="project" value="UniProtKB-UniRule"/>
</dbReference>
<evidence type="ECO:0000256" key="8">
    <source>
        <dbReference type="SAM" id="MobiDB-lite"/>
    </source>
</evidence>
<feature type="domain" description="Non-structural maintenance of chromosome element 4 C-terminal" evidence="9">
    <location>
        <begin position="200"/>
        <end position="281"/>
    </location>
</feature>
<evidence type="ECO:0000256" key="1">
    <source>
        <dbReference type="ARBA" id="ARBA00004123"/>
    </source>
</evidence>